<dbReference type="AlphaFoldDB" id="A0AA37SLR4"/>
<organism evidence="1 2">
    <name type="scientific">Portibacter lacus</name>
    <dbReference type="NCBI Taxonomy" id="1099794"/>
    <lineage>
        <taxon>Bacteria</taxon>
        <taxon>Pseudomonadati</taxon>
        <taxon>Bacteroidota</taxon>
        <taxon>Saprospiria</taxon>
        <taxon>Saprospirales</taxon>
        <taxon>Haliscomenobacteraceae</taxon>
        <taxon>Portibacter</taxon>
    </lineage>
</organism>
<evidence type="ECO:0008006" key="3">
    <source>
        <dbReference type="Google" id="ProtNLM"/>
    </source>
</evidence>
<dbReference type="RefSeq" id="WP_235294532.1">
    <property type="nucleotide sequence ID" value="NZ_BSOH01000001.1"/>
</dbReference>
<dbReference type="PROSITE" id="PS51257">
    <property type="entry name" value="PROKAR_LIPOPROTEIN"/>
    <property type="match status" value="1"/>
</dbReference>
<reference evidence="1" key="2">
    <citation type="submission" date="2023-01" db="EMBL/GenBank/DDBJ databases">
        <title>Draft genome sequence of Portibacter lacus strain NBRC 108769.</title>
        <authorList>
            <person name="Sun Q."/>
            <person name="Mori K."/>
        </authorList>
    </citation>
    <scope>NUCLEOTIDE SEQUENCE</scope>
    <source>
        <strain evidence="1">NBRC 108769</strain>
    </source>
</reference>
<protein>
    <recommendedName>
        <fullName evidence="3">Lipoprotein</fullName>
    </recommendedName>
</protein>
<accession>A0AA37SLR4</accession>
<dbReference type="EMBL" id="BSOH01000001">
    <property type="protein sequence ID" value="GLR15889.1"/>
    <property type="molecule type" value="Genomic_DNA"/>
</dbReference>
<proteinExistence type="predicted"/>
<name>A0AA37SLR4_9BACT</name>
<evidence type="ECO:0000313" key="1">
    <source>
        <dbReference type="EMBL" id="GLR15889.1"/>
    </source>
</evidence>
<keyword evidence="2" id="KW-1185">Reference proteome</keyword>
<comment type="caution">
    <text evidence="1">The sequence shown here is derived from an EMBL/GenBank/DDBJ whole genome shotgun (WGS) entry which is preliminary data.</text>
</comment>
<evidence type="ECO:0000313" key="2">
    <source>
        <dbReference type="Proteomes" id="UP001156666"/>
    </source>
</evidence>
<sequence>MKRIIVILSFVLIAIASCIKTNLEDISNKSIPNYSETLNSTELSATTQSNIIALDDNNFITAIQDQNNNIQIIKITQEFLNDNWLLTSQTLLEVGQGNLAFFNTLENEYLIGYTSSRGYILQVIDENINLSYMINDIESFIDTAYNNIDSIHFMNFSYATEKQEVLLGGKLFSQGTSYSCLLSMDKTANLLWVKTYFENSTISNVLSIENDNFLLLNTNEEGTELIRDDVTSNSYAKFDLTNDTLFFGSQVFSSGNSVFLTGVHNDIGRTIEVNLQSNTAFVNEIDLYPVKDLKAVFLSRNNFVTAGIQVEGEIQSQFSSELGSVGSLWCHRYIDEYYEKVLDIIEMPGKGVLVSAIVERDGKYYLHLTRIDEEGATFINEYSENCI</sequence>
<dbReference type="Proteomes" id="UP001156666">
    <property type="component" value="Unassembled WGS sequence"/>
</dbReference>
<reference evidence="1" key="1">
    <citation type="journal article" date="2014" name="Int. J. Syst. Evol. Microbiol.">
        <title>Complete genome sequence of Corynebacterium casei LMG S-19264T (=DSM 44701T), isolated from a smear-ripened cheese.</title>
        <authorList>
            <consortium name="US DOE Joint Genome Institute (JGI-PGF)"/>
            <person name="Walter F."/>
            <person name="Albersmeier A."/>
            <person name="Kalinowski J."/>
            <person name="Ruckert C."/>
        </authorList>
    </citation>
    <scope>NUCLEOTIDE SEQUENCE</scope>
    <source>
        <strain evidence="1">NBRC 108769</strain>
    </source>
</reference>
<gene>
    <name evidence="1" type="ORF">GCM10007940_05040</name>
</gene>